<gene>
    <name evidence="3" type="ORF">Sradi_4784400</name>
</gene>
<dbReference type="PANTHER" id="PTHR23155:SF1205">
    <property type="entry name" value="DISEASE RESISTANCE PROTEIN RPM1"/>
    <property type="match status" value="1"/>
</dbReference>
<dbReference type="Pfam" id="PF00931">
    <property type="entry name" value="NB-ARC"/>
    <property type="match status" value="1"/>
</dbReference>
<dbReference type="InterPro" id="IPR044974">
    <property type="entry name" value="Disease_R_plants"/>
</dbReference>
<reference evidence="3" key="2">
    <citation type="journal article" date="2024" name="Plant">
        <title>Genomic evolution and insights into agronomic trait innovations of Sesamum species.</title>
        <authorList>
            <person name="Miao H."/>
            <person name="Wang L."/>
            <person name="Qu L."/>
            <person name="Liu H."/>
            <person name="Sun Y."/>
            <person name="Le M."/>
            <person name="Wang Q."/>
            <person name="Wei S."/>
            <person name="Zheng Y."/>
            <person name="Lin W."/>
            <person name="Duan Y."/>
            <person name="Cao H."/>
            <person name="Xiong S."/>
            <person name="Wang X."/>
            <person name="Wei L."/>
            <person name="Li C."/>
            <person name="Ma Q."/>
            <person name="Ju M."/>
            <person name="Zhao R."/>
            <person name="Li G."/>
            <person name="Mu C."/>
            <person name="Tian Q."/>
            <person name="Mei H."/>
            <person name="Zhang T."/>
            <person name="Gao T."/>
            <person name="Zhang H."/>
        </authorList>
    </citation>
    <scope>NUCLEOTIDE SEQUENCE</scope>
    <source>
        <strain evidence="3">G02</strain>
    </source>
</reference>
<evidence type="ECO:0000256" key="1">
    <source>
        <dbReference type="ARBA" id="ARBA00022614"/>
    </source>
</evidence>
<dbReference type="SUPFAM" id="SSF52540">
    <property type="entry name" value="P-loop containing nucleoside triphosphate hydrolases"/>
    <property type="match status" value="1"/>
</dbReference>
<accession>A0AAW2MYE8</accession>
<dbReference type="EMBL" id="JACGWJ010000021">
    <property type="protein sequence ID" value="KAL0335725.1"/>
    <property type="molecule type" value="Genomic_DNA"/>
</dbReference>
<protein>
    <submittedName>
        <fullName evidence="3">Late blight resistance proteinR1A-10</fullName>
    </submittedName>
</protein>
<dbReference type="Gene3D" id="1.10.8.430">
    <property type="entry name" value="Helical domain of apoptotic protease-activating factors"/>
    <property type="match status" value="1"/>
</dbReference>
<dbReference type="GO" id="GO:0098542">
    <property type="term" value="P:defense response to other organism"/>
    <property type="evidence" value="ECO:0007669"/>
    <property type="project" value="TreeGrafter"/>
</dbReference>
<evidence type="ECO:0000259" key="2">
    <source>
        <dbReference type="Pfam" id="PF00931"/>
    </source>
</evidence>
<keyword evidence="1" id="KW-0433">Leucine-rich repeat</keyword>
<organism evidence="3">
    <name type="scientific">Sesamum radiatum</name>
    <name type="common">Black benniseed</name>
    <dbReference type="NCBI Taxonomy" id="300843"/>
    <lineage>
        <taxon>Eukaryota</taxon>
        <taxon>Viridiplantae</taxon>
        <taxon>Streptophyta</taxon>
        <taxon>Embryophyta</taxon>
        <taxon>Tracheophyta</taxon>
        <taxon>Spermatophyta</taxon>
        <taxon>Magnoliopsida</taxon>
        <taxon>eudicotyledons</taxon>
        <taxon>Gunneridae</taxon>
        <taxon>Pentapetalae</taxon>
        <taxon>asterids</taxon>
        <taxon>lamiids</taxon>
        <taxon>Lamiales</taxon>
        <taxon>Pedaliaceae</taxon>
        <taxon>Sesamum</taxon>
    </lineage>
</organism>
<comment type="caution">
    <text evidence="3">The sequence shown here is derived from an EMBL/GenBank/DDBJ whole genome shotgun (WGS) entry which is preliminary data.</text>
</comment>
<evidence type="ECO:0000313" key="3">
    <source>
        <dbReference type="EMBL" id="KAL0335725.1"/>
    </source>
</evidence>
<proteinExistence type="predicted"/>
<dbReference type="InterPro" id="IPR027417">
    <property type="entry name" value="P-loop_NTPase"/>
</dbReference>
<feature type="domain" description="NB-ARC" evidence="2">
    <location>
        <begin position="52"/>
        <end position="96"/>
    </location>
</feature>
<dbReference type="InterPro" id="IPR002182">
    <property type="entry name" value="NB-ARC"/>
</dbReference>
<dbReference type="GO" id="GO:0043531">
    <property type="term" value="F:ADP binding"/>
    <property type="evidence" value="ECO:0007669"/>
    <property type="project" value="InterPro"/>
</dbReference>
<name>A0AAW2MYE8_SESRA</name>
<dbReference type="PANTHER" id="PTHR23155">
    <property type="entry name" value="DISEASE RESISTANCE PROTEIN RP"/>
    <property type="match status" value="1"/>
</dbReference>
<dbReference type="InterPro" id="IPR042197">
    <property type="entry name" value="Apaf_helical"/>
</dbReference>
<reference evidence="3" key="1">
    <citation type="submission" date="2020-06" db="EMBL/GenBank/DDBJ databases">
        <authorList>
            <person name="Li T."/>
            <person name="Hu X."/>
            <person name="Zhang T."/>
            <person name="Song X."/>
            <person name="Zhang H."/>
            <person name="Dai N."/>
            <person name="Sheng W."/>
            <person name="Hou X."/>
            <person name="Wei L."/>
        </authorList>
    </citation>
    <scope>NUCLEOTIDE SEQUENCE</scope>
    <source>
        <strain evidence="3">G02</strain>
        <tissue evidence="3">Leaf</tissue>
    </source>
</reference>
<dbReference type="AlphaFoldDB" id="A0AAW2MYE8"/>
<sequence length="140" mass="15498">MHTPQCIPRNTPKNLVLGFDDDLAEIRTRMVGTSFETVSIVGMGGIGLLDSVKLLNTDMQDMEDEELVVHLYKSLRGRRCPIVMDDMWDTEIWDAVFGEGACPLELEEIGKEIARKCGGLPLSVVVIGGLLSKASRTQEY</sequence>